<reference evidence="3 4" key="1">
    <citation type="submission" date="2019-06" db="EMBL/GenBank/DDBJ databases">
        <title>Sequencing the genomes of 1000 actinobacteria strains.</title>
        <authorList>
            <person name="Klenk H.-P."/>
        </authorList>
    </citation>
    <scope>NUCLEOTIDE SEQUENCE [LARGE SCALE GENOMIC DNA]</scope>
    <source>
        <strain evidence="3 4">DSM 45301</strain>
    </source>
</reference>
<keyword evidence="1" id="KW-0255">Endonuclease</keyword>
<evidence type="ECO:0000313" key="4">
    <source>
        <dbReference type="Proteomes" id="UP000315677"/>
    </source>
</evidence>
<dbReference type="SUPFAM" id="SSF56281">
    <property type="entry name" value="Metallo-hydrolase/oxidoreductase"/>
    <property type="match status" value="1"/>
</dbReference>
<dbReference type="Proteomes" id="UP000315677">
    <property type="component" value="Unassembled WGS sequence"/>
</dbReference>
<name>A0A543DQ71_9PSEU</name>
<evidence type="ECO:0000313" key="3">
    <source>
        <dbReference type="EMBL" id="TQM11487.1"/>
    </source>
</evidence>
<evidence type="ECO:0000256" key="1">
    <source>
        <dbReference type="ARBA" id="ARBA00022759"/>
    </source>
</evidence>
<dbReference type="AlphaFoldDB" id="A0A543DQ71"/>
<dbReference type="PANTHER" id="PTHR46018">
    <property type="entry name" value="ZINC PHOSPHODIESTERASE ELAC PROTEIN 1"/>
    <property type="match status" value="1"/>
</dbReference>
<dbReference type="Gene3D" id="3.60.15.10">
    <property type="entry name" value="Ribonuclease Z/Hydroxyacylglutathione hydrolase-like"/>
    <property type="match status" value="1"/>
</dbReference>
<dbReference type="PROSITE" id="PS51318">
    <property type="entry name" value="TAT"/>
    <property type="match status" value="1"/>
</dbReference>
<dbReference type="GO" id="GO:0042781">
    <property type="term" value="F:3'-tRNA processing endoribonuclease activity"/>
    <property type="evidence" value="ECO:0007669"/>
    <property type="project" value="TreeGrafter"/>
</dbReference>
<dbReference type="InterPro" id="IPR036866">
    <property type="entry name" value="RibonucZ/Hydroxyglut_hydro"/>
</dbReference>
<comment type="caution">
    <text evidence="3">The sequence shown here is derived from an EMBL/GenBank/DDBJ whole genome shotgun (WGS) entry which is preliminary data.</text>
</comment>
<keyword evidence="1" id="KW-0540">Nuclease</keyword>
<organism evidence="3 4">
    <name type="scientific">Pseudonocardia kunmingensis</name>
    <dbReference type="NCBI Taxonomy" id="630975"/>
    <lineage>
        <taxon>Bacteria</taxon>
        <taxon>Bacillati</taxon>
        <taxon>Actinomycetota</taxon>
        <taxon>Actinomycetes</taxon>
        <taxon>Pseudonocardiales</taxon>
        <taxon>Pseudonocardiaceae</taxon>
        <taxon>Pseudonocardia</taxon>
    </lineage>
</organism>
<accession>A0A543DQ71</accession>
<dbReference type="OrthoDB" id="4137979at2"/>
<proteinExistence type="predicted"/>
<dbReference type="PANTHER" id="PTHR46018:SF2">
    <property type="entry name" value="ZINC PHOSPHODIESTERASE ELAC PROTEIN 1"/>
    <property type="match status" value="1"/>
</dbReference>
<keyword evidence="4" id="KW-1185">Reference proteome</keyword>
<dbReference type="CDD" id="cd07719">
    <property type="entry name" value="arylsulfatase_AtsA-like_MBL-fold"/>
    <property type="match status" value="1"/>
</dbReference>
<dbReference type="RefSeq" id="WP_142055666.1">
    <property type="nucleotide sequence ID" value="NZ_VFPA01000002.1"/>
</dbReference>
<protein>
    <submittedName>
        <fullName evidence="3">Ribonuclease BN (tRNA processing enzyme)</fullName>
    </submittedName>
</protein>
<evidence type="ECO:0000256" key="2">
    <source>
        <dbReference type="ARBA" id="ARBA00022801"/>
    </source>
</evidence>
<dbReference type="InterPro" id="IPR006311">
    <property type="entry name" value="TAT_signal"/>
</dbReference>
<dbReference type="InterPro" id="IPR044094">
    <property type="entry name" value="AtsA-like_MBL-fold"/>
</dbReference>
<sequence length="401" mass="42046">MCDLIGSALRAMSGDAGISRRDLLRATGTAVAASALGTAVASCSATPSTASTTATASAPAARTRLVLLGTTGGPTILDPARAGTSTAVVHDGGVHLVDLGFSAHQRLVAAGLGGGGWGNGFGNLRSILFTHMHSDHVTEWPAIYSVASTNIAGRLHDRPIEVFGPGDRGSLPRVFPAGRTVGEPINPEDPTPGIVAMTGYLRRAWAGDFNDRLRNSSFRDPTAVFSVHDIDVSTVWAGIDPEGIPPRLTEPIPVWTDGAVRITATLVDHHPTAPAFGFRFDTPDGSIVVSGDTCPSENLIDLARGADYLVHEVIDPLFVEELVKQLPAEQADPLRTHLLESHTTIDQVGPVAEAARVGTLVLSHLAPAHNPPERWLEAQKGFSGRLIVGADLMQLPVGQDS</sequence>
<keyword evidence="2" id="KW-0378">Hydrolase</keyword>
<dbReference type="EMBL" id="VFPA01000002">
    <property type="protein sequence ID" value="TQM11487.1"/>
    <property type="molecule type" value="Genomic_DNA"/>
</dbReference>
<gene>
    <name evidence="3" type="ORF">FB558_4050</name>
</gene>